<reference evidence="1" key="1">
    <citation type="submission" date="2020-08" db="EMBL/GenBank/DDBJ databases">
        <title>Multicomponent nature underlies the extraordinary mechanical properties of spider dragline silk.</title>
        <authorList>
            <person name="Kono N."/>
            <person name="Nakamura H."/>
            <person name="Mori M."/>
            <person name="Yoshida Y."/>
            <person name="Ohtoshi R."/>
            <person name="Malay A.D."/>
            <person name="Moran D.A.P."/>
            <person name="Tomita M."/>
            <person name="Numata K."/>
            <person name="Arakawa K."/>
        </authorList>
    </citation>
    <scope>NUCLEOTIDE SEQUENCE</scope>
</reference>
<gene>
    <name evidence="1" type="ORF">NPIL_607621</name>
</gene>
<dbReference type="EMBL" id="BMAW01121488">
    <property type="protein sequence ID" value="GFT94285.1"/>
    <property type="molecule type" value="Genomic_DNA"/>
</dbReference>
<dbReference type="Proteomes" id="UP000887013">
    <property type="component" value="Unassembled WGS sequence"/>
</dbReference>
<proteinExistence type="predicted"/>
<evidence type="ECO:0000313" key="1">
    <source>
        <dbReference type="EMBL" id="GFT94285.1"/>
    </source>
</evidence>
<dbReference type="AlphaFoldDB" id="A0A8X6U984"/>
<sequence length="189" mass="21072">MPLAPRLFGCCLKSRFLAVVACCCLKQKYYICCLFPLLCCLQHLAGWPFLHLACTCSLFSLLASCCAQPLLKLPYRWHVKNKYLLEEKHRPPTLGTAIPFAKHTWHATGHAKSAVLACISPYGLLAKAYLAGRAKRQQNSRNARLTLVAGKATAFCLAERRSLYGKCRPFLPLSKAYANFFAKFSPCSP</sequence>
<accession>A0A8X6U984</accession>
<comment type="caution">
    <text evidence="1">The sequence shown here is derived from an EMBL/GenBank/DDBJ whole genome shotgun (WGS) entry which is preliminary data.</text>
</comment>
<keyword evidence="2" id="KW-1185">Reference proteome</keyword>
<evidence type="ECO:0000313" key="2">
    <source>
        <dbReference type="Proteomes" id="UP000887013"/>
    </source>
</evidence>
<organism evidence="1 2">
    <name type="scientific">Nephila pilipes</name>
    <name type="common">Giant wood spider</name>
    <name type="synonym">Nephila maculata</name>
    <dbReference type="NCBI Taxonomy" id="299642"/>
    <lineage>
        <taxon>Eukaryota</taxon>
        <taxon>Metazoa</taxon>
        <taxon>Ecdysozoa</taxon>
        <taxon>Arthropoda</taxon>
        <taxon>Chelicerata</taxon>
        <taxon>Arachnida</taxon>
        <taxon>Araneae</taxon>
        <taxon>Araneomorphae</taxon>
        <taxon>Entelegynae</taxon>
        <taxon>Araneoidea</taxon>
        <taxon>Nephilidae</taxon>
        <taxon>Nephila</taxon>
    </lineage>
</organism>
<name>A0A8X6U984_NEPPI</name>
<protein>
    <submittedName>
        <fullName evidence="1">Uncharacterized protein</fullName>
    </submittedName>
</protein>